<dbReference type="GO" id="GO:0006352">
    <property type="term" value="P:DNA-templated transcription initiation"/>
    <property type="evidence" value="ECO:0007669"/>
    <property type="project" value="InterPro"/>
</dbReference>
<dbReference type="PANTHER" id="PTHR43133:SF45">
    <property type="entry name" value="RNA POLYMERASE ECF-TYPE SIGMA FACTOR"/>
    <property type="match status" value="1"/>
</dbReference>
<dbReference type="EMBL" id="AQPN01000078">
    <property type="protein sequence ID" value="EOR94741.1"/>
    <property type="molecule type" value="Genomic_DNA"/>
</dbReference>
<dbReference type="Gene3D" id="1.10.1740.10">
    <property type="match status" value="1"/>
</dbReference>
<protein>
    <submittedName>
        <fullName evidence="7">RNA polymerase ECF-type sigma factor</fullName>
    </submittedName>
</protein>
<dbReference type="GO" id="GO:0003677">
    <property type="term" value="F:DNA binding"/>
    <property type="evidence" value="ECO:0007669"/>
    <property type="project" value="InterPro"/>
</dbReference>
<evidence type="ECO:0000259" key="6">
    <source>
        <dbReference type="Pfam" id="PF08281"/>
    </source>
</evidence>
<evidence type="ECO:0000313" key="7">
    <source>
        <dbReference type="EMBL" id="EOR94741.1"/>
    </source>
</evidence>
<organism evidence="7 8">
    <name type="scientific">Arcticibacter svalbardensis MN12-7</name>
    <dbReference type="NCBI Taxonomy" id="1150600"/>
    <lineage>
        <taxon>Bacteria</taxon>
        <taxon>Pseudomonadati</taxon>
        <taxon>Bacteroidota</taxon>
        <taxon>Sphingobacteriia</taxon>
        <taxon>Sphingobacteriales</taxon>
        <taxon>Sphingobacteriaceae</taxon>
        <taxon>Arcticibacter</taxon>
    </lineage>
</organism>
<gene>
    <name evidence="7" type="ORF">ADIARSV_2115</name>
</gene>
<dbReference type="InterPro" id="IPR013325">
    <property type="entry name" value="RNA_pol_sigma_r2"/>
</dbReference>
<dbReference type="GO" id="GO:0016987">
    <property type="term" value="F:sigma factor activity"/>
    <property type="evidence" value="ECO:0007669"/>
    <property type="project" value="UniProtKB-KW"/>
</dbReference>
<name>R9GSR0_9SPHI</name>
<dbReference type="SUPFAM" id="SSF88946">
    <property type="entry name" value="Sigma2 domain of RNA polymerase sigma factors"/>
    <property type="match status" value="1"/>
</dbReference>
<feature type="domain" description="RNA polymerase sigma factor 70 region 4 type 2" evidence="6">
    <location>
        <begin position="81"/>
        <end position="131"/>
    </location>
</feature>
<evidence type="ECO:0000313" key="8">
    <source>
        <dbReference type="Proteomes" id="UP000014174"/>
    </source>
</evidence>
<dbReference type="InterPro" id="IPR036388">
    <property type="entry name" value="WH-like_DNA-bd_sf"/>
</dbReference>
<keyword evidence="3" id="KW-0731">Sigma factor</keyword>
<sequence length="138" mass="16102">MYCNNKEDKEDLFQDIVLQLWRSFPSFKGDAKVSTWMYRIAINNAITRLRKETKREKFSGLNDEAFEVMVEENAIDEKALMMYEAIKKLTEVERALSMLYLDNCSYKEIAEVMGLSETNVGFKLNKIKAKLRSLVIIV</sequence>
<evidence type="ECO:0000256" key="3">
    <source>
        <dbReference type="ARBA" id="ARBA00023082"/>
    </source>
</evidence>
<feature type="domain" description="RNA polymerase sigma-70 region 2" evidence="5">
    <location>
        <begin position="2"/>
        <end position="54"/>
    </location>
</feature>
<dbReference type="InterPro" id="IPR007627">
    <property type="entry name" value="RNA_pol_sigma70_r2"/>
</dbReference>
<dbReference type="AlphaFoldDB" id="R9GSR0"/>
<dbReference type="InterPro" id="IPR013249">
    <property type="entry name" value="RNA_pol_sigma70_r4_t2"/>
</dbReference>
<comment type="caution">
    <text evidence="7">The sequence shown here is derived from an EMBL/GenBank/DDBJ whole genome shotgun (WGS) entry which is preliminary data.</text>
</comment>
<evidence type="ECO:0000256" key="4">
    <source>
        <dbReference type="ARBA" id="ARBA00023163"/>
    </source>
</evidence>
<keyword evidence="2" id="KW-0805">Transcription regulation</keyword>
<dbReference type="NCBIfam" id="TIGR02937">
    <property type="entry name" value="sigma70-ECF"/>
    <property type="match status" value="1"/>
</dbReference>
<evidence type="ECO:0000256" key="1">
    <source>
        <dbReference type="ARBA" id="ARBA00010641"/>
    </source>
</evidence>
<dbReference type="Pfam" id="PF04542">
    <property type="entry name" value="Sigma70_r2"/>
    <property type="match status" value="1"/>
</dbReference>
<dbReference type="eggNOG" id="COG1595">
    <property type="taxonomic scope" value="Bacteria"/>
</dbReference>
<dbReference type="InterPro" id="IPR014284">
    <property type="entry name" value="RNA_pol_sigma-70_dom"/>
</dbReference>
<keyword evidence="4" id="KW-0804">Transcription</keyword>
<dbReference type="InterPro" id="IPR039425">
    <property type="entry name" value="RNA_pol_sigma-70-like"/>
</dbReference>
<dbReference type="Gene3D" id="1.10.10.10">
    <property type="entry name" value="Winged helix-like DNA-binding domain superfamily/Winged helix DNA-binding domain"/>
    <property type="match status" value="1"/>
</dbReference>
<accession>R9GSR0</accession>
<dbReference type="PANTHER" id="PTHR43133">
    <property type="entry name" value="RNA POLYMERASE ECF-TYPE SIGMA FACTO"/>
    <property type="match status" value="1"/>
</dbReference>
<keyword evidence="8" id="KW-1185">Reference proteome</keyword>
<evidence type="ECO:0000256" key="2">
    <source>
        <dbReference type="ARBA" id="ARBA00023015"/>
    </source>
</evidence>
<dbReference type="SUPFAM" id="SSF88659">
    <property type="entry name" value="Sigma3 and sigma4 domains of RNA polymerase sigma factors"/>
    <property type="match status" value="1"/>
</dbReference>
<dbReference type="InterPro" id="IPR013324">
    <property type="entry name" value="RNA_pol_sigma_r3/r4-like"/>
</dbReference>
<dbReference type="Proteomes" id="UP000014174">
    <property type="component" value="Unassembled WGS sequence"/>
</dbReference>
<dbReference type="STRING" id="1150600.ADIARSV_2115"/>
<reference evidence="7 8" key="1">
    <citation type="journal article" date="2013" name="Genome Announc.">
        <title>Draft Genome Sequence of Arcticibacter svalbardensis Strain MN12-7T, a Member of the Family Sphingobacteriaceae Isolated from an Arctic Soil Sample.</title>
        <authorList>
            <person name="Shivaji S."/>
            <person name="Ara S."/>
            <person name="Prasad S."/>
            <person name="Manasa B.P."/>
            <person name="Begum Z."/>
            <person name="Singh A."/>
            <person name="Kumar Pinnaka A."/>
        </authorList>
    </citation>
    <scope>NUCLEOTIDE SEQUENCE [LARGE SCALE GENOMIC DNA]</scope>
    <source>
        <strain evidence="7 8">MN12-7</strain>
    </source>
</reference>
<proteinExistence type="inferred from homology"/>
<comment type="similarity">
    <text evidence="1">Belongs to the sigma-70 factor family. ECF subfamily.</text>
</comment>
<dbReference type="Pfam" id="PF08281">
    <property type="entry name" value="Sigma70_r4_2"/>
    <property type="match status" value="1"/>
</dbReference>
<evidence type="ECO:0000259" key="5">
    <source>
        <dbReference type="Pfam" id="PF04542"/>
    </source>
</evidence>